<dbReference type="PANTHER" id="PTHR33639:SF2">
    <property type="entry name" value="DUF393 DOMAIN-CONTAINING PROTEIN"/>
    <property type="match status" value="1"/>
</dbReference>
<comment type="caution">
    <text evidence="1">The sequence shown here is derived from an EMBL/GenBank/DDBJ whole genome shotgun (WGS) entry which is preliminary data.</text>
</comment>
<dbReference type="PANTHER" id="PTHR33639">
    <property type="entry name" value="THIOL-DISULFIDE OXIDOREDUCTASE DCC"/>
    <property type="match status" value="1"/>
</dbReference>
<dbReference type="InterPro" id="IPR052927">
    <property type="entry name" value="DCC_oxidoreductase"/>
</dbReference>
<dbReference type="RefSeq" id="WP_276234911.1">
    <property type="nucleotide sequence ID" value="NZ_CP119802.1"/>
</dbReference>
<name>A0ABD5ZL78_9EURY</name>
<keyword evidence="2" id="KW-1185">Reference proteome</keyword>
<dbReference type="GeneID" id="79265581"/>
<dbReference type="EMBL" id="JBHTAP010000001">
    <property type="protein sequence ID" value="MFC7233919.1"/>
    <property type="molecule type" value="Genomic_DNA"/>
</dbReference>
<protein>
    <submittedName>
        <fullName evidence="1">Thiol-disulfide oxidoreductase DCC family protein</fullName>
    </submittedName>
</protein>
<evidence type="ECO:0000313" key="2">
    <source>
        <dbReference type="Proteomes" id="UP001596398"/>
    </source>
</evidence>
<reference evidence="1 2" key="1">
    <citation type="journal article" date="2019" name="Int. J. Syst. Evol. Microbiol.">
        <title>The Global Catalogue of Microorganisms (GCM) 10K type strain sequencing project: providing services to taxonomists for standard genome sequencing and annotation.</title>
        <authorList>
            <consortium name="The Broad Institute Genomics Platform"/>
            <consortium name="The Broad Institute Genome Sequencing Center for Infectious Disease"/>
            <person name="Wu L."/>
            <person name="Ma J."/>
        </authorList>
    </citation>
    <scope>NUCLEOTIDE SEQUENCE [LARGE SCALE GENOMIC DNA]</scope>
    <source>
        <strain evidence="1 2">DT85</strain>
    </source>
</reference>
<dbReference type="AlphaFoldDB" id="A0ABD5ZL78"/>
<proteinExistence type="predicted"/>
<organism evidence="1 2">
    <name type="scientific">Halosegnis marinus</name>
    <dbReference type="NCBI Taxonomy" id="3034023"/>
    <lineage>
        <taxon>Archaea</taxon>
        <taxon>Methanobacteriati</taxon>
        <taxon>Methanobacteriota</taxon>
        <taxon>Stenosarchaea group</taxon>
        <taxon>Halobacteria</taxon>
        <taxon>Halobacteriales</taxon>
        <taxon>Natronomonadaceae</taxon>
        <taxon>Halosegnis</taxon>
    </lineage>
</organism>
<gene>
    <name evidence="1" type="ORF">ACFQJ4_01180</name>
</gene>
<dbReference type="Pfam" id="PF04134">
    <property type="entry name" value="DCC1-like"/>
    <property type="match status" value="1"/>
</dbReference>
<accession>A0ABD5ZL78</accession>
<dbReference type="InterPro" id="IPR007263">
    <property type="entry name" value="DCC1-like"/>
</dbReference>
<dbReference type="Proteomes" id="UP001596398">
    <property type="component" value="Unassembled WGS sequence"/>
</dbReference>
<evidence type="ECO:0000313" key="1">
    <source>
        <dbReference type="EMBL" id="MFC7233919.1"/>
    </source>
</evidence>
<sequence>MDERPVVLFDGVCNLCAWSVRFIVAHDDGALRFAPLQSDVASELLAEHGLDADYFDSLVYIDGSGAYTKSDGAVRIARHLDAPYRWAWHARHVPRTVRDAAYDLLARVRYRIWGKKDACLVPTDELRERFLAQTA</sequence>